<dbReference type="EMBL" id="QXFJ01000030">
    <property type="protein sequence ID" value="RIV68914.1"/>
    <property type="molecule type" value="Genomic_DNA"/>
</dbReference>
<protein>
    <submittedName>
        <fullName evidence="1">Uncharacterized protein</fullName>
    </submittedName>
</protein>
<reference evidence="1 2" key="1">
    <citation type="submission" date="2018-08" db="EMBL/GenBank/DDBJ databases">
        <title>Proposal of Muricauda 72 sp.nov. and Muricauda NH166 sp.nov., isolated from seawater.</title>
        <authorList>
            <person name="Cheng H."/>
            <person name="Wu Y.-H."/>
            <person name="Guo L.-L."/>
            <person name="Xu X.-W."/>
        </authorList>
    </citation>
    <scope>NUCLEOTIDE SEQUENCE [LARGE SCALE GENOMIC DNA]</scope>
    <source>
        <strain evidence="1 2">NH166</strain>
    </source>
</reference>
<sequence length="90" mass="10483">MPLFLHSSIENGHPSILVMKPIDLGYFPSQLVKFFLSPIKIRQPIHGQKCCKVLFHMYLRVKVSSSNTSREKGLIIRKIPFVWQDIDKIF</sequence>
<dbReference type="Proteomes" id="UP000284189">
    <property type="component" value="Unassembled WGS sequence"/>
</dbReference>
<dbReference type="AlphaFoldDB" id="A0A418N4V1"/>
<proteinExistence type="predicted"/>
<comment type="caution">
    <text evidence="1">The sequence shown here is derived from an EMBL/GenBank/DDBJ whole genome shotgun (WGS) entry which is preliminary data.</text>
</comment>
<accession>A0A418N4V1</accession>
<name>A0A418N4V1_9FLAO</name>
<gene>
    <name evidence="1" type="ORF">D2U88_17245</name>
</gene>
<organism evidence="1 2">
    <name type="scientific">Flagellimonas aequoris</name>
    <dbReference type="NCBI Taxonomy" id="2306997"/>
    <lineage>
        <taxon>Bacteria</taxon>
        <taxon>Pseudomonadati</taxon>
        <taxon>Bacteroidota</taxon>
        <taxon>Flavobacteriia</taxon>
        <taxon>Flavobacteriales</taxon>
        <taxon>Flavobacteriaceae</taxon>
        <taxon>Flagellimonas</taxon>
    </lineage>
</organism>
<evidence type="ECO:0000313" key="2">
    <source>
        <dbReference type="Proteomes" id="UP000284189"/>
    </source>
</evidence>
<evidence type="ECO:0000313" key="1">
    <source>
        <dbReference type="EMBL" id="RIV68914.1"/>
    </source>
</evidence>